<sequence>MVVALHAEAPKVGRPQGPLKSLMSFSTFHRCMLITVGMLALDKL</sequence>
<organism evidence="1 2">
    <name type="scientific">Musa troglodytarum</name>
    <name type="common">fe'i banana</name>
    <dbReference type="NCBI Taxonomy" id="320322"/>
    <lineage>
        <taxon>Eukaryota</taxon>
        <taxon>Viridiplantae</taxon>
        <taxon>Streptophyta</taxon>
        <taxon>Embryophyta</taxon>
        <taxon>Tracheophyta</taxon>
        <taxon>Spermatophyta</taxon>
        <taxon>Magnoliopsida</taxon>
        <taxon>Liliopsida</taxon>
        <taxon>Zingiberales</taxon>
        <taxon>Musaceae</taxon>
        <taxon>Musa</taxon>
    </lineage>
</organism>
<gene>
    <name evidence="1" type="ORF">MUK42_23192</name>
</gene>
<reference evidence="1" key="1">
    <citation type="submission" date="2022-05" db="EMBL/GenBank/DDBJ databases">
        <title>The Musa troglodytarum L. genome provides insights into the mechanism of non-climacteric behaviour and enrichment of carotenoids.</title>
        <authorList>
            <person name="Wang J."/>
        </authorList>
    </citation>
    <scope>NUCLEOTIDE SEQUENCE</scope>
    <source>
        <tissue evidence="1">Leaf</tissue>
    </source>
</reference>
<evidence type="ECO:0000313" key="2">
    <source>
        <dbReference type="Proteomes" id="UP001055439"/>
    </source>
</evidence>
<accession>A0A9E7GC26</accession>
<evidence type="ECO:0000313" key="1">
    <source>
        <dbReference type="EMBL" id="URE09567.1"/>
    </source>
</evidence>
<dbReference type="EMBL" id="CP097508">
    <property type="protein sequence ID" value="URE09567.1"/>
    <property type="molecule type" value="Genomic_DNA"/>
</dbReference>
<keyword evidence="2" id="KW-1185">Reference proteome</keyword>
<dbReference type="Proteomes" id="UP001055439">
    <property type="component" value="Chromosome 6"/>
</dbReference>
<proteinExistence type="predicted"/>
<dbReference type="AlphaFoldDB" id="A0A9E7GC26"/>
<name>A0A9E7GC26_9LILI</name>
<protein>
    <submittedName>
        <fullName evidence="1">Uncharacterized protein</fullName>
    </submittedName>
</protein>